<dbReference type="Pfam" id="PF10067">
    <property type="entry name" value="DUF2306"/>
    <property type="match status" value="1"/>
</dbReference>
<dbReference type="InterPro" id="IPR018750">
    <property type="entry name" value="DUF2306_membrane"/>
</dbReference>
<sequence length="227" mass="26313">MSITARILRYFAFFWVFVLCAGTFVQYWDFNHDSYFLHIKQKAVETGWYLPAFYCHIIGSSIILSAGFFQFSKKVYNNKALHRTLGKLYVFGVLFFAAPGAYIMTLFINRGTGVFISFLLQNTLWVAFTLAAFLLVKKGRIDDHIKMMNRSYALAFGAVTLRFYIWLFTVLGNGVNFHNNYLIIAFLSWVPNLILAEVINKYGNRQVEVEKRMGIKQKRHCCKGTKQ</sequence>
<evidence type="ECO:0000256" key="1">
    <source>
        <dbReference type="SAM" id="Phobius"/>
    </source>
</evidence>
<feature type="transmembrane region" description="Helical" evidence="1">
    <location>
        <begin position="7"/>
        <end position="28"/>
    </location>
</feature>
<protein>
    <submittedName>
        <fullName evidence="2">DUF2306 domain-containing protein</fullName>
    </submittedName>
</protein>
<evidence type="ECO:0000313" key="3">
    <source>
        <dbReference type="EMBL" id="QTE51215.1"/>
    </source>
</evidence>
<feature type="transmembrane region" description="Helical" evidence="1">
    <location>
        <begin position="152"/>
        <end position="175"/>
    </location>
</feature>
<organism evidence="2 4">
    <name type="scientific">Mucilaginibacter rubeus</name>
    <dbReference type="NCBI Taxonomy" id="2027860"/>
    <lineage>
        <taxon>Bacteria</taxon>
        <taxon>Pseudomonadati</taxon>
        <taxon>Bacteroidota</taxon>
        <taxon>Sphingobacteriia</taxon>
        <taxon>Sphingobacteriales</taxon>
        <taxon>Sphingobacteriaceae</taxon>
        <taxon>Mucilaginibacter</taxon>
    </lineage>
</organism>
<evidence type="ECO:0000313" key="2">
    <source>
        <dbReference type="EMBL" id="QEM06258.1"/>
    </source>
</evidence>
<gene>
    <name evidence="2" type="ORF">DIU31_023060</name>
    <name evidence="3" type="ORF">J3L21_04395</name>
</gene>
<feature type="transmembrane region" description="Helical" evidence="1">
    <location>
        <begin position="88"/>
        <end position="108"/>
    </location>
</feature>
<feature type="transmembrane region" description="Helical" evidence="1">
    <location>
        <begin position="114"/>
        <end position="136"/>
    </location>
</feature>
<keyword evidence="5" id="KW-1185">Reference proteome</keyword>
<reference evidence="2 4" key="1">
    <citation type="submission" date="2019-08" db="EMBL/GenBank/DDBJ databases">
        <title>Comparative genome analysis confer to the adaptation heavy metal polluted environment.</title>
        <authorList>
            <person name="Li Y."/>
        </authorList>
    </citation>
    <scope>NUCLEOTIDE SEQUENCE [LARGE SCALE GENOMIC DNA]</scope>
    <source>
        <strain evidence="2 4">P2</strain>
    </source>
</reference>
<dbReference type="AlphaFoldDB" id="A0AAE6MK09"/>
<keyword evidence="1" id="KW-0812">Transmembrane</keyword>
<dbReference type="Proteomes" id="UP000663940">
    <property type="component" value="Chromosome"/>
</dbReference>
<dbReference type="RefSeq" id="WP_112651700.1">
    <property type="nucleotide sequence ID" value="NZ_CP043451.1"/>
</dbReference>
<dbReference type="EMBL" id="CP043451">
    <property type="protein sequence ID" value="QEM06258.1"/>
    <property type="molecule type" value="Genomic_DNA"/>
</dbReference>
<name>A0AAE6MK09_9SPHI</name>
<keyword evidence="1" id="KW-1133">Transmembrane helix</keyword>
<feature type="transmembrane region" description="Helical" evidence="1">
    <location>
        <begin position="181"/>
        <end position="203"/>
    </location>
</feature>
<proteinExistence type="predicted"/>
<dbReference type="Proteomes" id="UP000250557">
    <property type="component" value="Chromosome"/>
</dbReference>
<dbReference type="EMBL" id="CP071880">
    <property type="protein sequence ID" value="QTE51215.1"/>
    <property type="molecule type" value="Genomic_DNA"/>
</dbReference>
<feature type="transmembrane region" description="Helical" evidence="1">
    <location>
        <begin position="48"/>
        <end position="68"/>
    </location>
</feature>
<evidence type="ECO:0000313" key="4">
    <source>
        <dbReference type="Proteomes" id="UP000250557"/>
    </source>
</evidence>
<evidence type="ECO:0000313" key="5">
    <source>
        <dbReference type="Proteomes" id="UP000663940"/>
    </source>
</evidence>
<keyword evidence="1" id="KW-0472">Membrane</keyword>
<accession>A0AAE6MK09</accession>
<reference evidence="3 5" key="2">
    <citation type="submission" date="2021-03" db="EMBL/GenBank/DDBJ databases">
        <title>Mucilaginibacter strains isolated from gold and copper mining confer multi heavy-metal resistance.</title>
        <authorList>
            <person name="Li Y."/>
        </authorList>
    </citation>
    <scope>NUCLEOTIDE SEQUENCE [LARGE SCALE GENOMIC DNA]</scope>
    <source>
        <strain evidence="3 5">P2-4</strain>
    </source>
</reference>